<keyword evidence="5" id="KW-0045">Antibiotic biosynthesis</keyword>
<dbReference type="GO" id="GO:0003824">
    <property type="term" value="F:catalytic activity"/>
    <property type="evidence" value="ECO:0007669"/>
    <property type="project" value="InterPro"/>
</dbReference>
<dbReference type="CDD" id="cd19531">
    <property type="entry name" value="LCL_NRPS-like"/>
    <property type="match status" value="1"/>
</dbReference>
<proteinExistence type="predicted"/>
<dbReference type="Pfam" id="PF00550">
    <property type="entry name" value="PP-binding"/>
    <property type="match status" value="3"/>
</dbReference>
<evidence type="ECO:0000256" key="5">
    <source>
        <dbReference type="ARBA" id="ARBA00023194"/>
    </source>
</evidence>
<comment type="cofactor">
    <cofactor evidence="1">
        <name>pantetheine 4'-phosphate</name>
        <dbReference type="ChEBI" id="CHEBI:47942"/>
    </cofactor>
</comment>
<keyword evidence="9" id="KW-1185">Reference proteome</keyword>
<dbReference type="InterPro" id="IPR029058">
    <property type="entry name" value="AB_hydrolase_fold"/>
</dbReference>
<name>A0A7W9KSF2_9PSEU</name>
<evidence type="ECO:0000256" key="2">
    <source>
        <dbReference type="ARBA" id="ARBA00022450"/>
    </source>
</evidence>
<evidence type="ECO:0000256" key="6">
    <source>
        <dbReference type="SAM" id="MobiDB-lite"/>
    </source>
</evidence>
<dbReference type="GO" id="GO:0031177">
    <property type="term" value="F:phosphopantetheine binding"/>
    <property type="evidence" value="ECO:0007669"/>
    <property type="project" value="InterPro"/>
</dbReference>
<dbReference type="InterPro" id="IPR000873">
    <property type="entry name" value="AMP-dep_synth/lig_dom"/>
</dbReference>
<keyword evidence="3" id="KW-0597">Phosphoprotein</keyword>
<reference evidence="8 9" key="1">
    <citation type="submission" date="2020-08" db="EMBL/GenBank/DDBJ databases">
        <title>Sequencing the genomes of 1000 actinobacteria strains.</title>
        <authorList>
            <person name="Klenk H.-P."/>
        </authorList>
    </citation>
    <scope>NUCLEOTIDE SEQUENCE [LARGE SCALE GENOMIC DNA]</scope>
    <source>
        <strain evidence="8 9">DSM 43851</strain>
    </source>
</reference>
<dbReference type="NCBIfam" id="TIGR01733">
    <property type="entry name" value="AA-adenyl-dom"/>
    <property type="match status" value="3"/>
</dbReference>
<gene>
    <name evidence="8" type="ORF">BJ998_009145</name>
</gene>
<dbReference type="PROSITE" id="PS00012">
    <property type="entry name" value="PHOSPHOPANTETHEINE"/>
    <property type="match status" value="3"/>
</dbReference>
<dbReference type="InterPro" id="IPR045851">
    <property type="entry name" value="AMP-bd_C_sf"/>
</dbReference>
<dbReference type="FunFam" id="2.30.38.10:FF:000001">
    <property type="entry name" value="Non-ribosomal peptide synthetase PvdI"/>
    <property type="match status" value="1"/>
</dbReference>
<dbReference type="GO" id="GO:0044550">
    <property type="term" value="P:secondary metabolite biosynthetic process"/>
    <property type="evidence" value="ECO:0007669"/>
    <property type="project" value="TreeGrafter"/>
</dbReference>
<feature type="domain" description="Carrier" evidence="7">
    <location>
        <begin position="487"/>
        <end position="562"/>
    </location>
</feature>
<dbReference type="Proteomes" id="UP000585638">
    <property type="component" value="Unassembled WGS sequence"/>
</dbReference>
<dbReference type="InterPro" id="IPR001242">
    <property type="entry name" value="Condensation_dom"/>
</dbReference>
<evidence type="ECO:0000313" key="9">
    <source>
        <dbReference type="Proteomes" id="UP000585638"/>
    </source>
</evidence>
<evidence type="ECO:0000256" key="4">
    <source>
        <dbReference type="ARBA" id="ARBA00022737"/>
    </source>
</evidence>
<evidence type="ECO:0000313" key="8">
    <source>
        <dbReference type="EMBL" id="MBB5897886.1"/>
    </source>
</evidence>
<dbReference type="Gene3D" id="3.30.300.30">
    <property type="match status" value="3"/>
</dbReference>
<dbReference type="Pfam" id="PF00501">
    <property type="entry name" value="AMP-binding"/>
    <property type="match status" value="4"/>
</dbReference>
<dbReference type="InterPro" id="IPR006162">
    <property type="entry name" value="Ppantetheine_attach_site"/>
</dbReference>
<dbReference type="Pfam" id="PF13193">
    <property type="entry name" value="AMP-binding_C"/>
    <property type="match status" value="3"/>
</dbReference>
<dbReference type="InterPro" id="IPR042099">
    <property type="entry name" value="ANL_N_sf"/>
</dbReference>
<dbReference type="Gene3D" id="1.10.1200.10">
    <property type="entry name" value="ACP-like"/>
    <property type="match status" value="2"/>
</dbReference>
<dbReference type="InterPro" id="IPR036736">
    <property type="entry name" value="ACP-like_sf"/>
</dbReference>
<feature type="domain" description="Carrier" evidence="7">
    <location>
        <begin position="1463"/>
        <end position="1537"/>
    </location>
</feature>
<keyword evidence="2" id="KW-0596">Phosphopantetheine</keyword>
<dbReference type="SUPFAM" id="SSF52777">
    <property type="entry name" value="CoA-dependent acyltransferases"/>
    <property type="match status" value="6"/>
</dbReference>
<dbReference type="PROSITE" id="PS50075">
    <property type="entry name" value="CARRIER"/>
    <property type="match status" value="3"/>
</dbReference>
<dbReference type="SUPFAM" id="SSF56801">
    <property type="entry name" value="Acetyl-CoA synthetase-like"/>
    <property type="match status" value="3"/>
</dbReference>
<dbReference type="Gene3D" id="3.30.559.30">
    <property type="entry name" value="Nonribosomal peptide synthetase, condensation domain"/>
    <property type="match status" value="3"/>
</dbReference>
<dbReference type="GO" id="GO:0017000">
    <property type="term" value="P:antibiotic biosynthetic process"/>
    <property type="evidence" value="ECO:0007669"/>
    <property type="project" value="UniProtKB-KW"/>
</dbReference>
<dbReference type="FunFam" id="1.10.1200.10:FF:000005">
    <property type="entry name" value="Nonribosomal peptide synthetase 1"/>
    <property type="match status" value="2"/>
</dbReference>
<dbReference type="InterPro" id="IPR023213">
    <property type="entry name" value="CAT-like_dom_sf"/>
</dbReference>
<organism evidence="8 9">
    <name type="scientific">Kutzneria kofuensis</name>
    <dbReference type="NCBI Taxonomy" id="103725"/>
    <lineage>
        <taxon>Bacteria</taxon>
        <taxon>Bacillati</taxon>
        <taxon>Actinomycetota</taxon>
        <taxon>Actinomycetes</taxon>
        <taxon>Pseudonocardiales</taxon>
        <taxon>Pseudonocardiaceae</taxon>
        <taxon>Kutzneria</taxon>
    </lineage>
</organism>
<dbReference type="InterPro" id="IPR020806">
    <property type="entry name" value="PKS_PP-bd"/>
</dbReference>
<dbReference type="GO" id="GO:0005737">
    <property type="term" value="C:cytoplasm"/>
    <property type="evidence" value="ECO:0007669"/>
    <property type="project" value="TreeGrafter"/>
</dbReference>
<dbReference type="PROSITE" id="PS00455">
    <property type="entry name" value="AMP_BINDING"/>
    <property type="match status" value="3"/>
</dbReference>
<dbReference type="RefSeq" id="WP_184870368.1">
    <property type="nucleotide sequence ID" value="NZ_JACHIR010000004.1"/>
</dbReference>
<evidence type="ECO:0000256" key="3">
    <source>
        <dbReference type="ARBA" id="ARBA00022553"/>
    </source>
</evidence>
<sequence>MQQPLGEFFARVRDRPGATAVVFGDRRLSFAELDEQSARLANALGERTGEMVGLSVRRGPWMVVGILGILRSGAGYVPFDPEYPVARLDWMRADSGVRVVVTESALASGFGPADLVLLDDDLAGYPARAPEVVRHWEDAAYLIYTSGSTGPPKGVTVTHRNLASVLAAWQEMYRLRERPLRFVSVTGLAVDLFLADLLRSVFCGGTLIIAPERAIADPALLLDLFAEHRGDAIEALPGLVKAMGRVGGLPALRLLSVGSEAWPARDFRELAGKLVPETVVVNAFGTTETTVDSCVSRPTVDQLGGAAFVPIGPPIPGTTAYVLDDALRPAEEGELYLGGAGVARGYHRRPGLTATRFVADPFVADGSRMYRSGDVVRRRPDGALDYLGRADEQVKIRGFRIELGEIENALLAHPGVRRAAVVGQPRLVGYVESAATPAELRDFLADRLPPHMVPSAVLVLDRLPLLPNGKLDRRSLPAAPGPGSYERPRTETEAGLARIWSEVLGVDRVGVHDNFFDLGGDSILGIQIAAAARAELGAVWPYRALFDRPTVAELAAVLTPAAVPVGGRGAGLRLPLSANQQPLWFLHGHQPGSDYNLGKALRLTGPLDLDRVNRALTSLVARHSMLRTTFEDGAQVVHPPAPVRVVLTEQPLEQVLRAEAGVQFDLRTGPLLRCTLVRVGAEEHVLVLMMHHIVTDDWANEVLLSDLAALYSGEELPELPADYADYTLWQREQLASDRVRRQLDHWRKELAGLVPTEVPPDRPRPVVRDSAGATRQRFLPGAATDRLRRFARDRQVSLFTVLIAACQVLFARYSRQSEVAIGTAHGGRDRAEWANLVGFFVNTAVVRSTVDEKWSFTELLARVRESVLDAMANAEVPFEQVVRELAPHRDPARPPLVQVMVVMQNAPSRGRRFAGLTATEVEVPLVATNVDLAVEFREVGGELRVLVNYSTALYEAGTIDGLTEQLTGLLAAVAECPDRPLRSLPLPGAGSLMGPPAEPEGDCAYDLFERWARQVPDQVALVHGSSRLTYRELDRRVTRLANHLAAQGVGPEVAVGVRFPRSIDLITAMLAVLKAGGVLVPLDPTYPSERLAYMAEHSGAAMVLSSVDAADAPAAVSTVRPANLAYVIYTSGSTGRPKGVAVTHRSLVNYVLDSGRRMRIGPGERILGQISVSFDAGLWQALMPLLCGATLCLSRSDGIPLEEQLNQDGVTTLQLLPSLLSTVDPERVPGIRSVYTGGEVCPPELVAKWLPGRVFGNIYGPTETTVAATMSEVREPGAVVPIGLPVAGATCHVLDPHLRPVPAGMVGELYIGGAGLARGYVGRPGETAERFLADPFGEPGARMYRSGDLVRVRQDGELEFLGRVDSQVKVRGHRIEPAEIEAALTRHPEVAEAAVVLRDNRLVGYVVTGLAVPQVRRFLAESLPRHMVPADFVVVDALPRTAAGKVDRTGLPTPERAVTRHVAARTPVERALAAAWTSVLGVPDVGVLDNFFELGGDSILSVRVVAELAKAGWHTTTQDIFRHQSIEQLAPTVSERRAEAPEEPGTGPMPLTPIQRWFFDRFTERPDHFTMPRFVELVPGVDPNAVRAAVQAVLEQHEVLRTRAEQVAGEWRLRIGTELGEFWERHTGTEIDARVAAAHGELSLRDGPLVKAIFFDHGARLLLMVHHLVVDGVSWRILLDDLRTAYTQVKAGEPVDLGARTTSMRHWARRLVAHVQSGALDHEIDYWASRMPAERPATATVASTERVTVRLDRAETTALLREVPAAYRTQPNDVLLSALAATLGGRVVVNLEGHGREQLFPEVDLSRTVGWFTSQFPVLLDLPSTSDWGARLKAAKEQLRAVPGRGIGFDALRQLTDALPGEGEPRVSFNYLGRFAEPDRAGQFYTGREFPMVDGIHPAESRPFPLEVTGRVAAGELVLTWDYSRDQRQRAEIDGMATAMLTALREITAHCRAGHGGRTPSDFPLANLTQAEVDALVGDGRAVEDVYPLSPLQAGLLYHSVTEDVYSRRITFQIEGVTDLEVLAAAWRGVVAAAPVLRSTVHWVGVGEPVQVVHRDARPRIEQHDWRSRSAVEQRAGVSRLMAADQAAGLDLGEPIPLRLTLIRLTETRVQVLLTTHHLFVDGWSVSRMLAGVLAACAGEQPGSVADRPYRDYVEWLRGRDEQAAVRYWRAELAGFRAPTPLPYDRTPAADHRTTRSRTVVVPLPELREFARHNRVTVNTIIQAGWAVVLARHADVTDVVYGVTVSTRPPELPGAETITGPLINTLPARVRIRPDEPVLDLLSRLQQEQVRAREFDHLPLTRQQAVSEMPPGAPLYHSGIAVENYPGDPLPVSGNGIRILDLTGEDATHFRLGLMVYPDAELHLSYDTELFDAATAERLAGHLVTVLAGLTRGGRVVDLPMLSGAELSDVDRWQREPVQPAEPRGVPDLFAEWARRTPQALALPGVTYAELDERTNRLAHKLIEHGASPETFLATDDLVGMLAILKTGAAYVPVDPKLPAERRRWMLRDCGATAFVTGKEDVSGYPATPPTVVSHVDNPAYVIYTSGSTGRPKAVVVTHRGVVDMVETVVRRAGVGPGAKVAHWLPIGFDASFFEFCIALLTGATAVPHRGDTAELVETITAEGVTHLVAPPAVLATLPAERMPVGLTVISGGEVCTEELVRRWSRNGRIFNGYGPSEATVCTTLAGPLRPGPVPIGRPTIGTTVSVLDRWLRPVPVGVVGELYLAGPSLARGYLGLPGLTASRFVAGPDGQRRYRTGDLVRWGPDGNLFFVGRADDQVKVRGFRVELGEVEAVLGRHPAVERVAVLAVGDGPARRLVAYVESTVDERELRGYLVERLPDHLVPHQFVLLDQLPLTANGKVDRRALPDPGAVRAELDQPPRTDAEREVAAIWRELIGRERIGVREKFFEAGGSSLTLLQLAGRLAVPVGALLDDSTIEAMAARLDAGATPADQEL</sequence>
<dbReference type="Pfam" id="PF00668">
    <property type="entry name" value="Condensation"/>
    <property type="match status" value="3"/>
</dbReference>
<evidence type="ECO:0000259" key="7">
    <source>
        <dbReference type="PROSITE" id="PS50075"/>
    </source>
</evidence>
<dbReference type="SMART" id="SM00823">
    <property type="entry name" value="PKS_PP"/>
    <property type="match status" value="3"/>
</dbReference>
<keyword evidence="4" id="KW-0677">Repeat</keyword>
<dbReference type="Gene3D" id="3.40.50.1820">
    <property type="entry name" value="alpha/beta hydrolase"/>
    <property type="match status" value="1"/>
</dbReference>
<dbReference type="InterPro" id="IPR020845">
    <property type="entry name" value="AMP-binding_CS"/>
</dbReference>
<feature type="region of interest" description="Disordered" evidence="6">
    <location>
        <begin position="471"/>
        <end position="490"/>
    </location>
</feature>
<dbReference type="PANTHER" id="PTHR45527">
    <property type="entry name" value="NONRIBOSOMAL PEPTIDE SYNTHETASE"/>
    <property type="match status" value="1"/>
</dbReference>
<comment type="caution">
    <text evidence="8">The sequence shown here is derived from an EMBL/GenBank/DDBJ whole genome shotgun (WGS) entry which is preliminary data.</text>
</comment>
<dbReference type="EMBL" id="JACHIR010000004">
    <property type="protein sequence ID" value="MBB5897886.1"/>
    <property type="molecule type" value="Genomic_DNA"/>
</dbReference>
<dbReference type="InterPro" id="IPR009081">
    <property type="entry name" value="PP-bd_ACP"/>
</dbReference>
<feature type="domain" description="Carrier" evidence="7">
    <location>
        <begin position="2879"/>
        <end position="2955"/>
    </location>
</feature>
<dbReference type="NCBIfam" id="TIGR01720">
    <property type="entry name" value="NRPS-para261"/>
    <property type="match status" value="1"/>
</dbReference>
<dbReference type="Gene3D" id="3.30.559.10">
    <property type="entry name" value="Chloramphenicol acetyltransferase-like domain"/>
    <property type="match status" value="3"/>
</dbReference>
<dbReference type="FunFam" id="3.40.50.12780:FF:000012">
    <property type="entry name" value="Non-ribosomal peptide synthetase"/>
    <property type="match status" value="1"/>
</dbReference>
<dbReference type="InterPro" id="IPR025110">
    <property type="entry name" value="AMP-bd_C"/>
</dbReference>
<dbReference type="PANTHER" id="PTHR45527:SF1">
    <property type="entry name" value="FATTY ACID SYNTHASE"/>
    <property type="match status" value="1"/>
</dbReference>
<dbReference type="GO" id="GO:0008610">
    <property type="term" value="P:lipid biosynthetic process"/>
    <property type="evidence" value="ECO:0007669"/>
    <property type="project" value="UniProtKB-ARBA"/>
</dbReference>
<dbReference type="InterPro" id="IPR010071">
    <property type="entry name" value="AA_adenyl_dom"/>
</dbReference>
<dbReference type="CDD" id="cd05930">
    <property type="entry name" value="A_NRPS"/>
    <property type="match status" value="3"/>
</dbReference>
<protein>
    <submittedName>
        <fullName evidence="8">Amino acid adenylation domain-containing protein/non-ribosomal peptide synthase protein (TIGR01720 family)</fullName>
    </submittedName>
</protein>
<dbReference type="Gene3D" id="3.40.50.12780">
    <property type="entry name" value="N-terminal domain of ligase-like"/>
    <property type="match status" value="3"/>
</dbReference>
<evidence type="ECO:0000256" key="1">
    <source>
        <dbReference type="ARBA" id="ARBA00001957"/>
    </source>
</evidence>
<accession>A0A7W9KSF2</accession>
<dbReference type="CDD" id="cd19534">
    <property type="entry name" value="E_NRPS"/>
    <property type="match status" value="1"/>
</dbReference>
<dbReference type="NCBIfam" id="NF003417">
    <property type="entry name" value="PRK04813.1"/>
    <property type="match status" value="3"/>
</dbReference>
<dbReference type="GO" id="GO:0043041">
    <property type="term" value="P:amino acid activation for nonribosomal peptide biosynthetic process"/>
    <property type="evidence" value="ECO:0007669"/>
    <property type="project" value="TreeGrafter"/>
</dbReference>
<dbReference type="InterPro" id="IPR010060">
    <property type="entry name" value="NRPS_synth"/>
</dbReference>
<dbReference type="SUPFAM" id="SSF47336">
    <property type="entry name" value="ACP-like"/>
    <property type="match status" value="3"/>
</dbReference>